<keyword evidence="2" id="KW-1185">Reference proteome</keyword>
<evidence type="ECO:0000313" key="1">
    <source>
        <dbReference type="EMBL" id="MCW3170443.1"/>
    </source>
</evidence>
<name>A0ABT3I358_9FLAO</name>
<comment type="caution">
    <text evidence="1">The sequence shown here is derived from an EMBL/GenBank/DDBJ whole genome shotgun (WGS) entry which is preliminary data.</text>
</comment>
<protein>
    <submittedName>
        <fullName evidence="1">Uncharacterized protein</fullName>
    </submittedName>
</protein>
<sequence length="165" mass="19304">MKILKIFLIIICSKTIAQETKFSKIPKNINKQIQKNYQRNNVFYFYFPEYKDSLLLWKYENGKVIWKFLDGNKIKESGEFISEINSNTLSINATNKILRNEIEKLNTDYNCTDVLDGAFLGYVYSIDNEEMIGQNYIAASECAKSTNSTITKDFKIIFDNIWKTK</sequence>
<reference evidence="1" key="1">
    <citation type="submission" date="2022-10" db="EMBL/GenBank/DDBJ databases">
        <title>Chryseobacterium babae sp. nov. isolated from the gut of the beetle Oryctes rhinoceros, and Chryseobacterium kimseyorum sp. nov., isolated from a stick insect rearing cage.</title>
        <authorList>
            <person name="Shelomi M."/>
            <person name="Han C.-J."/>
            <person name="Chen W.-M."/>
            <person name="Chen H.-K."/>
            <person name="Liaw S.-J."/>
            <person name="Muhle E."/>
            <person name="Clermont D."/>
        </authorList>
    </citation>
    <scope>NUCLEOTIDE SEQUENCE</scope>
    <source>
        <strain evidence="1">09-1422</strain>
    </source>
</reference>
<evidence type="ECO:0000313" key="2">
    <source>
        <dbReference type="Proteomes" id="UP001163731"/>
    </source>
</evidence>
<dbReference type="RefSeq" id="WP_264751589.1">
    <property type="nucleotide sequence ID" value="NZ_JAPDHW010000019.1"/>
</dbReference>
<proteinExistence type="predicted"/>
<organism evidence="1 2">
    <name type="scientific">Chryseobacterium kimseyorum</name>
    <dbReference type="NCBI Taxonomy" id="2984028"/>
    <lineage>
        <taxon>Bacteria</taxon>
        <taxon>Pseudomonadati</taxon>
        <taxon>Bacteroidota</taxon>
        <taxon>Flavobacteriia</taxon>
        <taxon>Flavobacteriales</taxon>
        <taxon>Weeksellaceae</taxon>
        <taxon>Chryseobacterium group</taxon>
        <taxon>Chryseobacterium</taxon>
    </lineage>
</organism>
<dbReference type="Proteomes" id="UP001163731">
    <property type="component" value="Unassembled WGS sequence"/>
</dbReference>
<accession>A0ABT3I358</accession>
<dbReference type="EMBL" id="JAPDHW010000019">
    <property type="protein sequence ID" value="MCW3170443.1"/>
    <property type="molecule type" value="Genomic_DNA"/>
</dbReference>
<gene>
    <name evidence="1" type="ORF">OMO38_18095</name>
</gene>